<dbReference type="PANTHER" id="PTHR22683:SF41">
    <property type="entry name" value="DNA TRANSLOCASE FTSK"/>
    <property type="match status" value="1"/>
</dbReference>
<dbReference type="InterPro" id="IPR027417">
    <property type="entry name" value="P-loop_NTPase"/>
</dbReference>
<evidence type="ECO:0000259" key="4">
    <source>
        <dbReference type="PROSITE" id="PS50901"/>
    </source>
</evidence>
<dbReference type="RefSeq" id="WP_252445501.1">
    <property type="nucleotide sequence ID" value="NZ_JAGSOV010000078.1"/>
</dbReference>
<dbReference type="PROSITE" id="PS50901">
    <property type="entry name" value="FTSK"/>
    <property type="match status" value="1"/>
</dbReference>
<evidence type="ECO:0000256" key="2">
    <source>
        <dbReference type="ARBA" id="ARBA00022840"/>
    </source>
</evidence>
<dbReference type="PANTHER" id="PTHR22683">
    <property type="entry name" value="SPORULATION PROTEIN RELATED"/>
    <property type="match status" value="1"/>
</dbReference>
<feature type="domain" description="FtsK" evidence="4">
    <location>
        <begin position="381"/>
        <end position="594"/>
    </location>
</feature>
<proteinExistence type="predicted"/>
<dbReference type="InterPro" id="IPR050206">
    <property type="entry name" value="FtsK/SpoIIIE/SftA"/>
</dbReference>
<sequence length="905" mass="96957">MVVFGRRRRIREAYEALCTSIATALGGAETAAERVRRAHLDAVVELLLREKGLAAARADPALARVLASSGVADVVRRVEQDASALAVPDEVPARLSAIVADAAIGAAGDRGTSWLERTGDLDGTGALPGLWRIGTARLGGSAPFDVAVPLLDESHLQVTTALDRREAGIAVVQGLLMRVLSTVEPGAVELHVWDVGQLTGPLPDLHPLTRTGLLTVHDPSGLAPLLEELSDRIRRVHNRVLIDGQPSLRALAQETGKRDEPWVVAVLVGNGQALPDDEHRQLQRVARGGLACGVHLVLVDVPLAMGAPVETIAFTTSGLVTTSMTGPHAQVEPDAPLEPTAVSAACHRIADEHDVRRARIGTFVDLLPDKPGTQRSIAGLHAPIGFDGGRDRQLLLVDASPHALIGGPSGSGKTNLLLAMIASMASRYSPDELELYLLDFKEGVSFAQLAPSRQDESWLPHARLIGVNINTDREFGLALLRFLSAELRRRAEAAKEHGVAKLEDLREVDPDGRWPRIVAVVDEFQYLFGVRDTVTRESIRLLEDVARRGRSQGIHLVLASQDVSGIEAFWGRPAIFEQFVVRIALPRARRILDERNEAALDLPRWHAVVNHESGIRHGNEIVRVPNASARGTVDVVQRHLHALYAEQNPPPRLFDGSRSPRTEDLLAGAAPGGEPIALVGQVIDVAGSPATVPLPDVPGRNLGVLGPGLRDAVRLLDCAGAALAATHQPGTAEVLLAPLVVDARKPADRLAARFADHGHSSRTVPLEEFGERIRELAAEVTARHAGTPGRPVVVVLYAADAAEAVLDRPGTDALRTVLHFGPEVGVHVLGWWRSVARLKALLIGGAAVDDLGAWVALDVQGTEVQTLVPGMLLSWSPRPGRGLWFDRAQHADPEVIIVPTPEEDL</sequence>
<feature type="binding site" evidence="3">
    <location>
        <begin position="407"/>
        <end position="414"/>
    </location>
    <ligand>
        <name>ATP</name>
        <dbReference type="ChEBI" id="CHEBI:30616"/>
    </ligand>
</feature>
<dbReference type="CDD" id="cd01127">
    <property type="entry name" value="TrwB_TraG_TraD_VirD4"/>
    <property type="match status" value="1"/>
</dbReference>
<evidence type="ECO:0000313" key="6">
    <source>
        <dbReference type="Proteomes" id="UP001165283"/>
    </source>
</evidence>
<organism evidence="5 6">
    <name type="scientific">Pseudonocardia humida</name>
    <dbReference type="NCBI Taxonomy" id="2800819"/>
    <lineage>
        <taxon>Bacteria</taxon>
        <taxon>Bacillati</taxon>
        <taxon>Actinomycetota</taxon>
        <taxon>Actinomycetes</taxon>
        <taxon>Pseudonocardiales</taxon>
        <taxon>Pseudonocardiaceae</taxon>
        <taxon>Pseudonocardia</taxon>
    </lineage>
</organism>
<dbReference type="Proteomes" id="UP001165283">
    <property type="component" value="Unassembled WGS sequence"/>
</dbReference>
<reference evidence="5" key="1">
    <citation type="submission" date="2021-04" db="EMBL/GenBank/DDBJ databases">
        <title>Pseudonocardia sp. nov., isolated from sandy soil of mangrove forest.</title>
        <authorList>
            <person name="Zan Z."/>
            <person name="Huang R."/>
            <person name="Liu W."/>
        </authorList>
    </citation>
    <scope>NUCLEOTIDE SEQUENCE</scope>
    <source>
        <strain evidence="5">S2-4</strain>
    </source>
</reference>
<keyword evidence="6" id="KW-1185">Reference proteome</keyword>
<dbReference type="EMBL" id="JAGSOV010000078">
    <property type="protein sequence ID" value="MCO1660164.1"/>
    <property type="molecule type" value="Genomic_DNA"/>
</dbReference>
<evidence type="ECO:0000313" key="5">
    <source>
        <dbReference type="EMBL" id="MCO1660164.1"/>
    </source>
</evidence>
<comment type="caution">
    <text evidence="5">The sequence shown here is derived from an EMBL/GenBank/DDBJ whole genome shotgun (WGS) entry which is preliminary data.</text>
</comment>
<dbReference type="Gene3D" id="3.40.50.300">
    <property type="entry name" value="P-loop containing nucleotide triphosphate hydrolases"/>
    <property type="match status" value="1"/>
</dbReference>
<name>A0ABT1ABH9_9PSEU</name>
<dbReference type="Pfam" id="PF01580">
    <property type="entry name" value="FtsK_SpoIIIE"/>
    <property type="match status" value="1"/>
</dbReference>
<evidence type="ECO:0000256" key="1">
    <source>
        <dbReference type="ARBA" id="ARBA00022741"/>
    </source>
</evidence>
<accession>A0ABT1ABH9</accession>
<keyword evidence="5" id="KW-0131">Cell cycle</keyword>
<keyword evidence="2 3" id="KW-0067">ATP-binding</keyword>
<dbReference type="SUPFAM" id="SSF52540">
    <property type="entry name" value="P-loop containing nucleoside triphosphate hydrolases"/>
    <property type="match status" value="1"/>
</dbReference>
<keyword evidence="5" id="KW-0132">Cell division</keyword>
<gene>
    <name evidence="5" type="ORF">KDL28_34400</name>
</gene>
<protein>
    <submittedName>
        <fullName evidence="5">Cell division protein FtsK</fullName>
    </submittedName>
</protein>
<dbReference type="InterPro" id="IPR002543">
    <property type="entry name" value="FtsK_dom"/>
</dbReference>
<evidence type="ECO:0000256" key="3">
    <source>
        <dbReference type="PROSITE-ProRule" id="PRU00289"/>
    </source>
</evidence>
<dbReference type="GO" id="GO:0051301">
    <property type="term" value="P:cell division"/>
    <property type="evidence" value="ECO:0007669"/>
    <property type="project" value="UniProtKB-KW"/>
</dbReference>
<keyword evidence="1 3" id="KW-0547">Nucleotide-binding</keyword>